<feature type="transmembrane region" description="Helical" evidence="1">
    <location>
        <begin position="164"/>
        <end position="194"/>
    </location>
</feature>
<name>A0A2T3FXV1_9FIRM</name>
<dbReference type="Pfam" id="PF12822">
    <property type="entry name" value="ECF_trnsprt"/>
    <property type="match status" value="1"/>
</dbReference>
<evidence type="ECO:0000313" key="3">
    <source>
        <dbReference type="Proteomes" id="UP000240974"/>
    </source>
</evidence>
<accession>A0A2T3FXV1</accession>
<gene>
    <name evidence="2" type="ORF">C7U54_09350</name>
</gene>
<dbReference type="GO" id="GO:0022857">
    <property type="term" value="F:transmembrane transporter activity"/>
    <property type="evidence" value="ECO:0007669"/>
    <property type="project" value="InterPro"/>
</dbReference>
<feature type="transmembrane region" description="Helical" evidence="1">
    <location>
        <begin position="130"/>
        <end position="152"/>
    </location>
</feature>
<dbReference type="RefSeq" id="WP_107030114.1">
    <property type="nucleotide sequence ID" value="NZ_JADPGG010000135.1"/>
</dbReference>
<evidence type="ECO:0000313" key="2">
    <source>
        <dbReference type="EMBL" id="PST40097.1"/>
    </source>
</evidence>
<dbReference type="EMBL" id="PYLQ01000013">
    <property type="protein sequence ID" value="PST40097.1"/>
    <property type="molecule type" value="Genomic_DNA"/>
</dbReference>
<keyword evidence="1" id="KW-0812">Transmembrane</keyword>
<keyword evidence="3" id="KW-1185">Reference proteome</keyword>
<dbReference type="Gene3D" id="1.10.1760.20">
    <property type="match status" value="1"/>
</dbReference>
<comment type="caution">
    <text evidence="2">The sequence shown here is derived from an EMBL/GenBank/DDBJ whole genome shotgun (WGS) entry which is preliminary data.</text>
</comment>
<dbReference type="InterPro" id="IPR024529">
    <property type="entry name" value="ECF_trnsprt_substrate-spec"/>
</dbReference>
<keyword evidence="1" id="KW-1133">Transmembrane helix</keyword>
<feature type="transmembrane region" description="Helical" evidence="1">
    <location>
        <begin position="98"/>
        <end position="118"/>
    </location>
</feature>
<dbReference type="Proteomes" id="UP000240974">
    <property type="component" value="Unassembled WGS sequence"/>
</dbReference>
<proteinExistence type="predicted"/>
<feature type="transmembrane region" description="Helical" evidence="1">
    <location>
        <begin position="12"/>
        <end position="29"/>
    </location>
</feature>
<reference evidence="2 3" key="1">
    <citation type="journal article" date="2019" name="Int. J. Syst. Evol. Microbiol.">
        <title>Faecalibacillus intestinalis gen. nov., sp. nov. and Faecalibacillus faecis sp. nov., isolated from human faeces.</title>
        <authorList>
            <person name="Seo B."/>
            <person name="Jeon K."/>
            <person name="Baek I."/>
            <person name="Lee Y.M."/>
            <person name="Baek K."/>
            <person name="Ko G."/>
        </authorList>
    </citation>
    <scope>NUCLEOTIDE SEQUENCE [LARGE SCALE GENOMIC DNA]</scope>
    <source>
        <strain evidence="2 3">SNUG30099</strain>
    </source>
</reference>
<keyword evidence="1" id="KW-0472">Membrane</keyword>
<feature type="transmembrane region" description="Helical" evidence="1">
    <location>
        <begin position="59"/>
        <end position="86"/>
    </location>
</feature>
<evidence type="ECO:0000256" key="1">
    <source>
        <dbReference type="SAM" id="Phobius"/>
    </source>
</evidence>
<sequence>MKSKKTQYMTSMALFLAIEIILVVTPLGYIPIGPLNATTMHIPVIIAGIVLGKKAGAELGFVFGLTSLIKATIQPGITSFCFSPFVTIGTMSGNYKSLLIAFVPRILLGYLAGLVFGIMKKNNRENLGVVVGALTGAITNTVLVLSGIYIFFGEAYASAVGVQYSTLVTVLLGVVSTNGILEAILGAIVSLAIYKALKPILKSKQVD</sequence>
<organism evidence="2 3">
    <name type="scientific">Faecalibacillus intestinalis</name>
    <dbReference type="NCBI Taxonomy" id="1982626"/>
    <lineage>
        <taxon>Bacteria</taxon>
        <taxon>Bacillati</taxon>
        <taxon>Bacillota</taxon>
        <taxon>Erysipelotrichia</taxon>
        <taxon>Erysipelotrichales</taxon>
        <taxon>Coprobacillaceae</taxon>
        <taxon>Faecalibacillus</taxon>
    </lineage>
</organism>
<protein>
    <submittedName>
        <fullName evidence="2">ECF transporter S component</fullName>
    </submittedName>
</protein>
<dbReference type="AlphaFoldDB" id="A0A2T3FXV1"/>